<feature type="compositionally biased region" description="Polar residues" evidence="1">
    <location>
        <begin position="352"/>
        <end position="361"/>
    </location>
</feature>
<feature type="region of interest" description="Disordered" evidence="1">
    <location>
        <begin position="341"/>
        <end position="369"/>
    </location>
</feature>
<keyword evidence="3" id="KW-1185">Reference proteome</keyword>
<proteinExistence type="predicted"/>
<dbReference type="WBParaSite" id="ECPE_0001023401-mRNA-1">
    <property type="protein sequence ID" value="ECPE_0001023401-mRNA-1"/>
    <property type="gene ID" value="ECPE_0001023401"/>
</dbReference>
<feature type="region of interest" description="Disordered" evidence="1">
    <location>
        <begin position="51"/>
        <end position="109"/>
    </location>
</feature>
<feature type="region of interest" description="Disordered" evidence="1">
    <location>
        <begin position="1"/>
        <end position="39"/>
    </location>
</feature>
<feature type="region of interest" description="Disordered" evidence="1">
    <location>
        <begin position="502"/>
        <end position="527"/>
    </location>
</feature>
<evidence type="ECO:0000256" key="1">
    <source>
        <dbReference type="SAM" id="MobiDB-lite"/>
    </source>
</evidence>
<name>A0A183ATB7_9TREM</name>
<dbReference type="EMBL" id="UZAN01048676">
    <property type="protein sequence ID" value="VDP86659.1"/>
    <property type="molecule type" value="Genomic_DNA"/>
</dbReference>
<gene>
    <name evidence="2" type="ORF">ECPE_LOCUS10202</name>
</gene>
<feature type="compositionally biased region" description="Basic residues" evidence="1">
    <location>
        <begin position="13"/>
        <end position="22"/>
    </location>
</feature>
<dbReference type="OrthoDB" id="10029558at2759"/>
<evidence type="ECO:0000313" key="2">
    <source>
        <dbReference type="EMBL" id="VDP86659.1"/>
    </source>
</evidence>
<sequence>MRGDSGSLDCDRNHHHHHHHHQLQPPQPSPITQSSPNAFITTGRCDVSALDGHSLKSHSGSVTRTRRTRGKQFGDNSRFMTNSTDYSSMENYQLNGTGSESPYRATKSGNGFQLMDTSSLSMGSDFSDACTASTTPELRSPLGSQIHQDRPQSVCIDLEGTESPHLMSDLNSVTSSIAADDMVRCGTDQLSVTFKPNGTYCSTDSGVGHSTSSDDYSNTITGYAITSLANGCLTELSTTPTTTGSVNTLGVEHHSFSKVTDSNTYLSESLNSGTSSLVTSLTDLYGMPMIDRHNCENTVSLSDETSLSVPPSLDLNLSASFRQLYHALFDSTGVHCESPLFHPSSSSSSSSGDCLTRNSPSIDKVPSVDHRDPDGIFALHRRVSVSGSTVSSKLSTTDPTFPCVNDNSDQSRLSMSALLYRSLRTASLFDWGSVNLDDYTDLTSKIRAASANPRNLTIEQLSDLNSSLEQAFNRIVQSRNDRAQPIFGHRPRSDPLVFHAKRSLDPGTHFDPEQPSHKTLRSNSLNEQPDMRVLDVLKRNGGSLAGDIVDSITRIASPRVDSHQHPHQSVPGQSVTFLADPQSDTGMHCDGSGFSTPYPRPLSAIPTTDTMDSWTVDAIGQYAHETSRCTSSSE</sequence>
<feature type="region of interest" description="Disordered" evidence="1">
    <location>
        <begin position="131"/>
        <end position="150"/>
    </location>
</feature>
<feature type="compositionally biased region" description="Polar residues" evidence="1">
    <location>
        <begin position="131"/>
        <end position="146"/>
    </location>
</feature>
<evidence type="ECO:0000313" key="3">
    <source>
        <dbReference type="Proteomes" id="UP000272942"/>
    </source>
</evidence>
<dbReference type="Proteomes" id="UP000272942">
    <property type="component" value="Unassembled WGS sequence"/>
</dbReference>
<evidence type="ECO:0000313" key="4">
    <source>
        <dbReference type="WBParaSite" id="ECPE_0001023401-mRNA-1"/>
    </source>
</evidence>
<accession>A0A183ATB7</accession>
<dbReference type="AlphaFoldDB" id="A0A183ATB7"/>
<protein>
    <submittedName>
        <fullName evidence="4">Suppressor of cytokine signaling at 16d</fullName>
    </submittedName>
</protein>
<feature type="compositionally biased region" description="Basic and acidic residues" evidence="1">
    <location>
        <begin position="502"/>
        <end position="516"/>
    </location>
</feature>
<reference evidence="4" key="1">
    <citation type="submission" date="2016-06" db="UniProtKB">
        <authorList>
            <consortium name="WormBaseParasite"/>
        </authorList>
    </citation>
    <scope>IDENTIFICATION</scope>
</reference>
<organism evidence="4">
    <name type="scientific">Echinostoma caproni</name>
    <dbReference type="NCBI Taxonomy" id="27848"/>
    <lineage>
        <taxon>Eukaryota</taxon>
        <taxon>Metazoa</taxon>
        <taxon>Spiralia</taxon>
        <taxon>Lophotrochozoa</taxon>
        <taxon>Platyhelminthes</taxon>
        <taxon>Trematoda</taxon>
        <taxon>Digenea</taxon>
        <taxon>Plagiorchiida</taxon>
        <taxon>Echinostomata</taxon>
        <taxon>Echinostomatoidea</taxon>
        <taxon>Echinostomatidae</taxon>
        <taxon>Echinostoma</taxon>
    </lineage>
</organism>
<reference evidence="2 3" key="2">
    <citation type="submission" date="2018-11" db="EMBL/GenBank/DDBJ databases">
        <authorList>
            <consortium name="Pathogen Informatics"/>
        </authorList>
    </citation>
    <scope>NUCLEOTIDE SEQUENCE [LARGE SCALE GENOMIC DNA]</scope>
    <source>
        <strain evidence="2 3">Egypt</strain>
    </source>
</reference>
<feature type="compositionally biased region" description="Polar residues" evidence="1">
    <location>
        <begin position="74"/>
        <end position="100"/>
    </location>
</feature>